<accession>A0ABT3XFZ7</accession>
<dbReference type="Gene3D" id="1.20.5.1240">
    <property type="entry name" value="Endo-n-acetylneuraminidase"/>
    <property type="match status" value="1"/>
</dbReference>
<dbReference type="Gene3D" id="2.10.10.80">
    <property type="match status" value="1"/>
</dbReference>
<comment type="caution">
    <text evidence="2">The sequence shown here is derived from an EMBL/GenBank/DDBJ whole genome shotgun (WGS) entry which is preliminary data.</text>
</comment>
<dbReference type="Pfam" id="PF13884">
    <property type="entry name" value="Peptidase_S74"/>
    <property type="match status" value="1"/>
</dbReference>
<dbReference type="Pfam" id="PF18668">
    <property type="entry name" value="Tail_spike_N"/>
    <property type="match status" value="1"/>
</dbReference>
<dbReference type="EMBL" id="JAPMLV010000001">
    <property type="protein sequence ID" value="MCX8303591.1"/>
    <property type="molecule type" value="Genomic_DNA"/>
</dbReference>
<dbReference type="Gene3D" id="4.10.1090.10">
    <property type="entry name" value="Endosialidase, domain 4"/>
    <property type="match status" value="1"/>
</dbReference>
<evidence type="ECO:0000259" key="1">
    <source>
        <dbReference type="PROSITE" id="PS51688"/>
    </source>
</evidence>
<gene>
    <name evidence="2" type="ORF">OTG14_11530</name>
</gene>
<evidence type="ECO:0000313" key="3">
    <source>
        <dbReference type="Proteomes" id="UP001163211"/>
    </source>
</evidence>
<evidence type="ECO:0000313" key="2">
    <source>
        <dbReference type="EMBL" id="MCX8303591.1"/>
    </source>
</evidence>
<dbReference type="InterPro" id="IPR030392">
    <property type="entry name" value="S74_ICA"/>
</dbReference>
<dbReference type="Gene3D" id="1.20.5.100">
    <property type="entry name" value="Cytochrome c1, transmembrane anchor, C-terminal"/>
    <property type="match status" value="1"/>
</dbReference>
<name>A0ABT3XFZ7_9ENTR</name>
<sequence>MTTYNTGNPIGSIDPRDLYDNAENLDNLSLDMVNETYPDRLGRQRKTWYGFEKDVNRAIQNYGYITKDSFEDGSTISLANECLRWKSNGEYYRWDGALPKVVPPGSTPDSTGGIGTGKWVSVGDASLRTELASSASGKGVALVYGAVKKSGDEFTGHVDMPSLTVKSTFGNVIVGDQPVGVPGAVWPLPDSLRDSINVSRLLSNTPFNCHAFSDKTVLSQGTAIDGYGAFDSTVIIYGSHHQDHAHSFQDRVSYRGSNRLDNTYGYYSAPTISGSGTVGDRRGIFINDVSIFGGGTLEQQTGVYLEDLKAASGINVAYQTRQTTGYTFYAPNSARMYHKGAAGFGYDPVQADTNFAIHFRGSAPSTSYYGFLHTDNSGASLGVSQDTAILFIQGGSVRAKIKPQATTLSAFTPGDDNHTPNGDAENRWSVFYGGTGAINTSDEREKTQITSLNDDHKLGEYEIDTILDAWATVSISAFKWIEMVNRKGEDARWHFGAVAQQVRDAFLSHGIDATKFGLLCYDKWDEKYETKNGKPEVVAPAGDRWGLRPDQCAWLEAAYQRRRSERLESRISALENLQSLKNS</sequence>
<organism evidence="2 3">
    <name type="scientific">Enterobacter pseudoroggenkampii</name>
    <dbReference type="NCBI Taxonomy" id="2996112"/>
    <lineage>
        <taxon>Bacteria</taxon>
        <taxon>Pseudomonadati</taxon>
        <taxon>Pseudomonadota</taxon>
        <taxon>Gammaproteobacteria</taxon>
        <taxon>Enterobacterales</taxon>
        <taxon>Enterobacteriaceae</taxon>
        <taxon>Enterobacter</taxon>
    </lineage>
</organism>
<protein>
    <submittedName>
        <fullName evidence="2">Tail fiber domain-containing protein</fullName>
    </submittedName>
</protein>
<proteinExistence type="predicted"/>
<dbReference type="CDD" id="cd10144">
    <property type="entry name" value="Peptidase_S74_CIMCD"/>
    <property type="match status" value="1"/>
</dbReference>
<dbReference type="InterPro" id="IPR040775">
    <property type="entry name" value="Tail_spike_N"/>
</dbReference>
<keyword evidence="3" id="KW-1185">Reference proteome</keyword>
<dbReference type="RefSeq" id="WP_267215088.1">
    <property type="nucleotide sequence ID" value="NZ_JAPMLV010000001.1"/>
</dbReference>
<dbReference type="PROSITE" id="PS51688">
    <property type="entry name" value="ICA"/>
    <property type="match status" value="1"/>
</dbReference>
<dbReference type="InterPro" id="IPR044914">
    <property type="entry name" value="Endosialidase_C_dom_sf"/>
</dbReference>
<dbReference type="Proteomes" id="UP001163211">
    <property type="component" value="Unassembled WGS sequence"/>
</dbReference>
<reference evidence="2" key="1">
    <citation type="submission" date="2022-11" db="EMBL/GenBank/DDBJ databases">
        <title>The draft genomes of two Enterobacter strains.</title>
        <authorList>
            <person name="He Y."/>
            <person name="Wu S."/>
            <person name="Feng Y."/>
            <person name="Zong Z."/>
        </authorList>
    </citation>
    <scope>NUCLEOTIDE SEQUENCE</scope>
    <source>
        <strain evidence="2">155092</strain>
    </source>
</reference>
<feature type="domain" description="Peptidase S74" evidence="1">
    <location>
        <begin position="441"/>
        <end position="578"/>
    </location>
</feature>